<proteinExistence type="predicted"/>
<evidence type="ECO:0000313" key="1">
    <source>
        <dbReference type="EMBL" id="CAE0188135.1"/>
    </source>
</evidence>
<keyword evidence="3" id="KW-1185">Reference proteome</keyword>
<name>A0A7S3C8B2_9CHLO</name>
<gene>
    <name evidence="1" type="ORF">CROS1456_LOCUS1203</name>
    <name evidence="2" type="ORF">HKI87_10g61620</name>
</gene>
<dbReference type="Proteomes" id="UP001472866">
    <property type="component" value="Chromosome 10"/>
</dbReference>
<accession>A0A7S3C8B2</accession>
<dbReference type="EMBL" id="CP151510">
    <property type="protein sequence ID" value="WZN64605.1"/>
    <property type="molecule type" value="Genomic_DNA"/>
</dbReference>
<organism evidence="1">
    <name type="scientific">Chloropicon roscoffensis</name>
    <dbReference type="NCBI Taxonomy" id="1461544"/>
    <lineage>
        <taxon>Eukaryota</taxon>
        <taxon>Viridiplantae</taxon>
        <taxon>Chlorophyta</taxon>
        <taxon>Chloropicophyceae</taxon>
        <taxon>Chloropicales</taxon>
        <taxon>Chloropicaceae</taxon>
        <taxon>Chloropicon</taxon>
    </lineage>
</organism>
<reference evidence="1" key="1">
    <citation type="submission" date="2021-01" db="EMBL/GenBank/DDBJ databases">
        <authorList>
            <person name="Corre E."/>
            <person name="Pelletier E."/>
            <person name="Niang G."/>
            <person name="Scheremetjew M."/>
            <person name="Finn R."/>
            <person name="Kale V."/>
            <person name="Holt S."/>
            <person name="Cochrane G."/>
            <person name="Meng A."/>
            <person name="Brown T."/>
            <person name="Cohen L."/>
        </authorList>
    </citation>
    <scope>NUCLEOTIDE SEQUENCE</scope>
    <source>
        <strain evidence="1">RCC1871</strain>
    </source>
</reference>
<dbReference type="EMBL" id="HBHZ01001532">
    <property type="protein sequence ID" value="CAE0188135.1"/>
    <property type="molecule type" value="Transcribed_RNA"/>
</dbReference>
<evidence type="ECO:0000313" key="2">
    <source>
        <dbReference type="EMBL" id="WZN64605.1"/>
    </source>
</evidence>
<evidence type="ECO:0000313" key="3">
    <source>
        <dbReference type="Proteomes" id="UP001472866"/>
    </source>
</evidence>
<protein>
    <submittedName>
        <fullName evidence="1">Uncharacterized protein</fullName>
    </submittedName>
</protein>
<reference evidence="2 3" key="2">
    <citation type="submission" date="2024-03" db="EMBL/GenBank/DDBJ databases">
        <title>Complete genome sequence of the green alga Chloropicon roscoffensis RCC1871.</title>
        <authorList>
            <person name="Lemieux C."/>
            <person name="Pombert J.-F."/>
            <person name="Otis C."/>
            <person name="Turmel M."/>
        </authorList>
    </citation>
    <scope>NUCLEOTIDE SEQUENCE [LARGE SCALE GENOMIC DNA]</scope>
    <source>
        <strain evidence="2 3">RCC1871</strain>
    </source>
</reference>
<dbReference type="AlphaFoldDB" id="A0A7S3C8B2"/>
<sequence length="90" mass="10506">MEASKEEKGSLLSPAILDVIYGRRETVEDNLTKAQAYERSLRSWWKEYSDRKNADEEEHPCDSLYYDRNTLPRTVPPPDVCEDLVKRDDA</sequence>